<dbReference type="GO" id="GO:0005737">
    <property type="term" value="C:cytoplasm"/>
    <property type="evidence" value="ECO:0007669"/>
    <property type="project" value="InterPro"/>
</dbReference>
<dbReference type="AlphaFoldDB" id="A0A0F3IDX3"/>
<organism evidence="3 4">
    <name type="scientific">Methylocucumis oryzae</name>
    <dbReference type="NCBI Taxonomy" id="1632867"/>
    <lineage>
        <taxon>Bacteria</taxon>
        <taxon>Pseudomonadati</taxon>
        <taxon>Pseudomonadota</taxon>
        <taxon>Gammaproteobacteria</taxon>
        <taxon>Methylococcales</taxon>
        <taxon>Methylococcaceae</taxon>
        <taxon>Methylocucumis</taxon>
    </lineage>
</organism>
<dbReference type="InterPro" id="IPR013530">
    <property type="entry name" value="PAD_C"/>
</dbReference>
<evidence type="ECO:0000313" key="3">
    <source>
        <dbReference type="EMBL" id="KJV05005.1"/>
    </source>
</evidence>
<comment type="caution">
    <text evidence="3">The sequence shown here is derived from an EMBL/GenBank/DDBJ whole genome shotgun (WGS) entry which is preliminary data.</text>
</comment>
<sequence length="192" mass="21274">MEDNERAAEHLDRVLAKLLDELDINERQLVKLPVLFRKLNPFIIDPLKNSLGGSGNKGSVFHQNLMLNQLQAGTEPRTSLGARKADAELPEMYYAFSPNLANGLLLSSPPADNGNGDAQPDWVFAYTKPDGPLVDGKDIFAQGAVKALGRVGVRPYEIDAWDWAHLGQGEVHCTSNVWRDVSPDAAWWRTRN</sequence>
<keyword evidence="4" id="KW-1185">Reference proteome</keyword>
<gene>
    <name evidence="3" type="ORF">VZ94_21270</name>
</gene>
<dbReference type="GO" id="GO:0004668">
    <property type="term" value="F:protein-arginine deiminase activity"/>
    <property type="evidence" value="ECO:0007669"/>
    <property type="project" value="InterPro"/>
</dbReference>
<feature type="domain" description="Protein-arginine deiminase C-terminal" evidence="2">
    <location>
        <begin position="2"/>
        <end position="188"/>
    </location>
</feature>
<dbReference type="Pfam" id="PF03068">
    <property type="entry name" value="PAD"/>
    <property type="match status" value="1"/>
</dbReference>
<name>A0A0F3IDX3_9GAMM</name>
<feature type="coiled-coil region" evidence="1">
    <location>
        <begin position="1"/>
        <end position="28"/>
    </location>
</feature>
<proteinExistence type="predicted"/>
<dbReference type="Gene3D" id="3.75.10.10">
    <property type="entry name" value="L-arginine/glycine Amidinotransferase, Chain A"/>
    <property type="match status" value="1"/>
</dbReference>
<accession>A0A0F3IDX3</accession>
<evidence type="ECO:0000259" key="2">
    <source>
        <dbReference type="Pfam" id="PF03068"/>
    </source>
</evidence>
<dbReference type="EMBL" id="LAJX01000339">
    <property type="protein sequence ID" value="KJV05005.1"/>
    <property type="molecule type" value="Genomic_DNA"/>
</dbReference>
<keyword evidence="1" id="KW-0175">Coiled coil</keyword>
<evidence type="ECO:0000256" key="1">
    <source>
        <dbReference type="SAM" id="Coils"/>
    </source>
</evidence>
<reference evidence="3" key="1">
    <citation type="journal article" date="2016" name="Microb. Ecol.">
        <title>Genome Characteristics of a Novel Type I Methanotroph (Sn10-6) Isolated from a Flooded Indian Rice Field.</title>
        <authorList>
            <person name="Rahalkar M.C."/>
            <person name="Pandit P.S."/>
            <person name="Dhakephalkar P.K."/>
            <person name="Pore S."/>
            <person name="Arora P."/>
            <person name="Kapse N."/>
        </authorList>
    </citation>
    <scope>NUCLEOTIDE SEQUENCE [LARGE SCALE GENOMIC DNA]</scope>
    <source>
        <strain evidence="3">Sn10-6</strain>
    </source>
</reference>
<dbReference type="Proteomes" id="UP000033684">
    <property type="component" value="Unassembled WGS sequence"/>
</dbReference>
<dbReference type="GO" id="GO:0005509">
    <property type="term" value="F:calcium ion binding"/>
    <property type="evidence" value="ECO:0007669"/>
    <property type="project" value="InterPro"/>
</dbReference>
<protein>
    <recommendedName>
        <fullName evidence="2">Protein-arginine deiminase C-terminal domain-containing protein</fullName>
    </recommendedName>
</protein>
<dbReference type="SUPFAM" id="SSF55909">
    <property type="entry name" value="Pentein"/>
    <property type="match status" value="1"/>
</dbReference>
<evidence type="ECO:0000313" key="4">
    <source>
        <dbReference type="Proteomes" id="UP000033684"/>
    </source>
</evidence>